<dbReference type="RefSeq" id="WP_236927486.1">
    <property type="nucleotide sequence ID" value="NZ_CP017690.1"/>
</dbReference>
<dbReference type="Gene3D" id="1.25.40.10">
    <property type="entry name" value="Tetratricopeptide repeat domain"/>
    <property type="match status" value="1"/>
</dbReference>
<protein>
    <recommendedName>
        <fullName evidence="3">Tetratricopeptide repeat protein</fullName>
    </recommendedName>
</protein>
<keyword evidence="2" id="KW-1185">Reference proteome</keyword>
<name>A0ABY9Q9G3_GEOTD</name>
<dbReference type="SUPFAM" id="SSF48452">
    <property type="entry name" value="TPR-like"/>
    <property type="match status" value="1"/>
</dbReference>
<gene>
    <name evidence="1" type="ORF">HSX42_11405</name>
</gene>
<organism evidence="1 2">
    <name type="scientific">Geobacillus thermodenitrificans</name>
    <dbReference type="NCBI Taxonomy" id="33940"/>
    <lineage>
        <taxon>Bacteria</taxon>
        <taxon>Bacillati</taxon>
        <taxon>Bacillota</taxon>
        <taxon>Bacilli</taxon>
        <taxon>Bacillales</taxon>
        <taxon>Anoxybacillaceae</taxon>
        <taxon>Geobacillus</taxon>
    </lineage>
</organism>
<reference evidence="1 2" key="1">
    <citation type="submission" date="2023-08" db="EMBL/GenBank/DDBJ databases">
        <title>Complete genome sequence of Geobacillus thermodenitrificans K1041, a genetically tractable strain representative of the genus Geobacillus.</title>
        <authorList>
            <person name="Kani S."/>
            <person name="Suzuki H."/>
        </authorList>
    </citation>
    <scope>NUCLEOTIDE SEQUENCE [LARGE SCALE GENOMIC DNA]</scope>
    <source>
        <strain evidence="1 2">K1041</strain>
    </source>
</reference>
<evidence type="ECO:0000313" key="2">
    <source>
        <dbReference type="Proteomes" id="UP001297580"/>
    </source>
</evidence>
<dbReference type="EMBL" id="CP133461">
    <property type="protein sequence ID" value="WMV74901.1"/>
    <property type="molecule type" value="Genomic_DNA"/>
</dbReference>
<proteinExistence type="predicted"/>
<evidence type="ECO:0000313" key="1">
    <source>
        <dbReference type="EMBL" id="WMV74901.1"/>
    </source>
</evidence>
<dbReference type="Proteomes" id="UP001297580">
    <property type="component" value="Chromosome"/>
</dbReference>
<sequence length="106" mass="13040">MLERVIFPHEQERRLLEERRKEKDREKRREIEKKLISLYVYVGEYFKMSRPDPKQAKLYLQKALRYNPSHAIANYRVAHIYYGEKEYAKAVYHFERAFGTSGWRIK</sequence>
<accession>A0ABY9Q9G3</accession>
<dbReference type="InterPro" id="IPR011990">
    <property type="entry name" value="TPR-like_helical_dom_sf"/>
</dbReference>
<evidence type="ECO:0008006" key="3">
    <source>
        <dbReference type="Google" id="ProtNLM"/>
    </source>
</evidence>